<evidence type="ECO:0000256" key="3">
    <source>
        <dbReference type="ARBA" id="ARBA00022630"/>
    </source>
</evidence>
<organism evidence="15 16">
    <name type="scientific">Nisaea acidiphila</name>
    <dbReference type="NCBI Taxonomy" id="1862145"/>
    <lineage>
        <taxon>Bacteria</taxon>
        <taxon>Pseudomonadati</taxon>
        <taxon>Pseudomonadota</taxon>
        <taxon>Alphaproteobacteria</taxon>
        <taxon>Rhodospirillales</taxon>
        <taxon>Thalassobaculaceae</taxon>
        <taxon>Nisaea</taxon>
    </lineage>
</organism>
<dbReference type="Gene3D" id="2.40.110.10">
    <property type="entry name" value="Butyryl-CoA Dehydrogenase, subunit A, domain 2"/>
    <property type="match status" value="1"/>
</dbReference>
<gene>
    <name evidence="15" type="ORF">NUH88_19525</name>
</gene>
<evidence type="ECO:0000256" key="2">
    <source>
        <dbReference type="ARBA" id="ARBA00009347"/>
    </source>
</evidence>
<protein>
    <recommendedName>
        <fullName evidence="9">3-methylmercaptopropionyl-CoA dehydrogenase</fullName>
        <ecNumber evidence="8">1.3.99.41</ecNumber>
    </recommendedName>
</protein>
<comment type="cofactor">
    <cofactor evidence="1 10">
        <name>FAD</name>
        <dbReference type="ChEBI" id="CHEBI:57692"/>
    </cofactor>
</comment>
<dbReference type="InterPro" id="IPR052166">
    <property type="entry name" value="Diverse_Acyl-CoA_DH"/>
</dbReference>
<feature type="domain" description="Acyl-CoA oxidase/dehydrogenase middle" evidence="12">
    <location>
        <begin position="162"/>
        <end position="267"/>
    </location>
</feature>
<keyword evidence="5 10" id="KW-0560">Oxidoreductase</keyword>
<evidence type="ECO:0000256" key="8">
    <source>
        <dbReference type="ARBA" id="ARBA00066694"/>
    </source>
</evidence>
<dbReference type="RefSeq" id="WP_257768331.1">
    <property type="nucleotide sequence ID" value="NZ_CP102480.1"/>
</dbReference>
<keyword evidence="3 10" id="KW-0285">Flavoprotein</keyword>
<dbReference type="Pfam" id="PF00441">
    <property type="entry name" value="Acyl-CoA_dh_1"/>
    <property type="match status" value="1"/>
</dbReference>
<evidence type="ECO:0000256" key="4">
    <source>
        <dbReference type="ARBA" id="ARBA00022827"/>
    </source>
</evidence>
<evidence type="ECO:0000259" key="14">
    <source>
        <dbReference type="Pfam" id="PF12806"/>
    </source>
</evidence>
<dbReference type="PANTHER" id="PTHR42803">
    <property type="entry name" value="ACYL-COA DEHYDROGENASE"/>
    <property type="match status" value="1"/>
</dbReference>
<name>A0A9J7ASV7_9PROT</name>
<dbReference type="Proteomes" id="UP001060336">
    <property type="component" value="Chromosome"/>
</dbReference>
<sequence length="596" mass="64456">MTVYSAPLEDMRFALRDIVGFDRIAALPGFSGSDDEIMEHVLEEAGKLARDVLAPLNPVGDREQAKLENGVVRPAPGYSEAYGQFWQGGWNAMPFEEELGGQNLPMTLTTAVWEMWNASNLAFALCPLLTQAGIEALSKHASEEQKAKYLPKLVSGEWTGTMNLTEPQSGTDLGAIRTRSERHGDHYRLKGQKIFITWGDHDMTENIVHMVLARSPDGPPGSKGLSLFIVPKYLVNDDGSLGARNDVRPVSLEHKLGIHASPTCVMSYGDNEGAVAYLVGEENRGIEYMFVMMNNARLGVGLQGLAIADRAYQQAAAFARERVQSRPVQGADGPVPIIHHPDVRRMLLGMKSQVEGMRALCYYTAAEIDRANRESDPDAAAKAQRRVDLLIPVVKSWCTDTALAVTSCNIQVHGGMGFIEETGAAQHYRDARITTIYEGTNGVQAMDLIGRKVARDGGEAARELFADIRADLEPLRDSDELAARALVKHLDSALAAAEDGVSWLVATFPKDAATAASAGVPFQNLMGLLCAGWLLARGVAAGAAQKPNANGDAGFLDAKLTTARFFADYHLSQAPSLVTQMTEAGDAVMAMALDRF</sequence>
<reference evidence="15" key="1">
    <citation type="submission" date="2022-08" db="EMBL/GenBank/DDBJ databases">
        <title>Nisaea acidiphila sp. nov., isolated from a marine algal debris and emended description of the genus Nisaea Urios et al. 2008.</title>
        <authorList>
            <person name="Kwon K."/>
        </authorList>
    </citation>
    <scope>NUCLEOTIDE SEQUENCE</scope>
    <source>
        <strain evidence="15">MEBiC11861</strain>
    </source>
</reference>
<dbReference type="SUPFAM" id="SSF56645">
    <property type="entry name" value="Acyl-CoA dehydrogenase NM domain-like"/>
    <property type="match status" value="1"/>
</dbReference>
<dbReference type="InterPro" id="IPR013786">
    <property type="entry name" value="AcylCoA_DH/ox_N"/>
</dbReference>
<feature type="domain" description="Acetyl-CoA dehydrogenase-like C-terminal" evidence="14">
    <location>
        <begin position="464"/>
        <end position="591"/>
    </location>
</feature>
<dbReference type="Pfam" id="PF12806">
    <property type="entry name" value="Acyl-CoA_dh_C"/>
    <property type="match status" value="1"/>
</dbReference>
<evidence type="ECO:0000256" key="1">
    <source>
        <dbReference type="ARBA" id="ARBA00001974"/>
    </source>
</evidence>
<evidence type="ECO:0000259" key="11">
    <source>
        <dbReference type="Pfam" id="PF00441"/>
    </source>
</evidence>
<dbReference type="Pfam" id="PF02771">
    <property type="entry name" value="Acyl-CoA_dh_N"/>
    <property type="match status" value="1"/>
</dbReference>
<dbReference type="SUPFAM" id="SSF47203">
    <property type="entry name" value="Acyl-CoA dehydrogenase C-terminal domain-like"/>
    <property type="match status" value="1"/>
</dbReference>
<dbReference type="Gene3D" id="1.20.140.10">
    <property type="entry name" value="Butyryl-CoA Dehydrogenase, subunit A, domain 3"/>
    <property type="match status" value="1"/>
</dbReference>
<evidence type="ECO:0000313" key="15">
    <source>
        <dbReference type="EMBL" id="UUX49577.1"/>
    </source>
</evidence>
<dbReference type="FunFam" id="2.40.110.10:FF:000031">
    <property type="entry name" value="Acyl-CoA dehydrogenase, putative"/>
    <property type="match status" value="1"/>
</dbReference>
<proteinExistence type="inferred from homology"/>
<dbReference type="Pfam" id="PF02770">
    <property type="entry name" value="Acyl-CoA_dh_M"/>
    <property type="match status" value="1"/>
</dbReference>
<accession>A0A9J7ASV7</accession>
<dbReference type="EC" id="1.3.99.41" evidence="8"/>
<feature type="domain" description="Acyl-CoA dehydrogenase/oxidase N-terminal" evidence="13">
    <location>
        <begin position="79"/>
        <end position="157"/>
    </location>
</feature>
<evidence type="ECO:0000313" key="16">
    <source>
        <dbReference type="Proteomes" id="UP001060336"/>
    </source>
</evidence>
<feature type="domain" description="Acyl-CoA dehydrogenase/oxidase C-terminal" evidence="11">
    <location>
        <begin position="283"/>
        <end position="448"/>
    </location>
</feature>
<dbReference type="InterPro" id="IPR009075">
    <property type="entry name" value="AcylCo_DH/oxidase_C"/>
</dbReference>
<dbReference type="InterPro" id="IPR037069">
    <property type="entry name" value="AcylCoA_DH/ox_N_sf"/>
</dbReference>
<comment type="catalytic activity">
    <reaction evidence="6">
        <text>3-(methylsulfanyl)propanoyl-CoA + oxidized [electron-transfer flavoprotein] + H(+) = 3-(methylsulfanyl)acryloyl-CoA + reduced [electron-transfer flavoprotein]</text>
        <dbReference type="Rhea" id="RHEA:52612"/>
        <dbReference type="Rhea" id="RHEA-COMP:10685"/>
        <dbReference type="Rhea" id="RHEA-COMP:10686"/>
        <dbReference type="ChEBI" id="CHEBI:15378"/>
        <dbReference type="ChEBI" id="CHEBI:57692"/>
        <dbReference type="ChEBI" id="CHEBI:58307"/>
        <dbReference type="ChEBI" id="CHEBI:82815"/>
        <dbReference type="ChEBI" id="CHEBI:84994"/>
        <dbReference type="EC" id="1.3.99.41"/>
    </reaction>
    <physiologicalReaction direction="left-to-right" evidence="6">
        <dbReference type="Rhea" id="RHEA:52613"/>
    </physiologicalReaction>
</comment>
<dbReference type="GO" id="GO:0050660">
    <property type="term" value="F:flavin adenine dinucleotide binding"/>
    <property type="evidence" value="ECO:0007669"/>
    <property type="project" value="InterPro"/>
</dbReference>
<dbReference type="InterPro" id="IPR025878">
    <property type="entry name" value="Acyl-CoA_dh-like_C_dom"/>
</dbReference>
<evidence type="ECO:0000259" key="12">
    <source>
        <dbReference type="Pfam" id="PF02770"/>
    </source>
</evidence>
<keyword evidence="4 10" id="KW-0274">FAD</keyword>
<evidence type="ECO:0000256" key="10">
    <source>
        <dbReference type="RuleBase" id="RU362125"/>
    </source>
</evidence>
<comment type="function">
    <text evidence="7">Involved in the assimilation of dimethylsulphoniopropionate (DMSP), an important compound in the fixation of carbon in marine phytoplankton, by mediating the conversion of 3-(methylthio)propanoyl-CoA (MMPA-CoA) to 3-(methylthio)acryloyl-CoA (MTA-CoA).</text>
</comment>
<dbReference type="InterPro" id="IPR006091">
    <property type="entry name" value="Acyl-CoA_Oxase/DH_mid-dom"/>
</dbReference>
<dbReference type="InterPro" id="IPR046373">
    <property type="entry name" value="Acyl-CoA_Oxase/DH_mid-dom_sf"/>
</dbReference>
<comment type="similarity">
    <text evidence="2 10">Belongs to the acyl-CoA dehydrogenase family.</text>
</comment>
<dbReference type="AlphaFoldDB" id="A0A9J7ASV7"/>
<evidence type="ECO:0000259" key="13">
    <source>
        <dbReference type="Pfam" id="PF02771"/>
    </source>
</evidence>
<dbReference type="InterPro" id="IPR036250">
    <property type="entry name" value="AcylCo_DH-like_C"/>
</dbReference>
<evidence type="ECO:0000256" key="9">
    <source>
        <dbReference type="ARBA" id="ARBA00069043"/>
    </source>
</evidence>
<evidence type="ECO:0000256" key="7">
    <source>
        <dbReference type="ARBA" id="ARBA00058683"/>
    </source>
</evidence>
<dbReference type="InterPro" id="IPR009100">
    <property type="entry name" value="AcylCoA_DH/oxidase_NM_dom_sf"/>
</dbReference>
<dbReference type="EMBL" id="CP102480">
    <property type="protein sequence ID" value="UUX49577.1"/>
    <property type="molecule type" value="Genomic_DNA"/>
</dbReference>
<evidence type="ECO:0000256" key="5">
    <source>
        <dbReference type="ARBA" id="ARBA00023002"/>
    </source>
</evidence>
<evidence type="ECO:0000256" key="6">
    <source>
        <dbReference type="ARBA" id="ARBA00051388"/>
    </source>
</evidence>
<dbReference type="Gene3D" id="1.10.540.10">
    <property type="entry name" value="Acyl-CoA dehydrogenase/oxidase, N-terminal domain"/>
    <property type="match status" value="1"/>
</dbReference>
<keyword evidence="16" id="KW-1185">Reference proteome</keyword>
<dbReference type="PANTHER" id="PTHR42803:SF1">
    <property type="entry name" value="BROAD-SPECIFICITY LINEAR ACYL-COA DEHYDROGENASE FADE5"/>
    <property type="match status" value="1"/>
</dbReference>
<dbReference type="KEGG" id="naci:NUH88_19525"/>
<dbReference type="GO" id="GO:0016627">
    <property type="term" value="F:oxidoreductase activity, acting on the CH-CH group of donors"/>
    <property type="evidence" value="ECO:0007669"/>
    <property type="project" value="InterPro"/>
</dbReference>